<evidence type="ECO:0000313" key="3">
    <source>
        <dbReference type="Proteomes" id="UP000825002"/>
    </source>
</evidence>
<feature type="compositionally biased region" description="Low complexity" evidence="1">
    <location>
        <begin position="275"/>
        <end position="285"/>
    </location>
</feature>
<feature type="region of interest" description="Disordered" evidence="1">
    <location>
        <begin position="377"/>
        <end position="408"/>
    </location>
</feature>
<feature type="compositionally biased region" description="Basic residues" evidence="1">
    <location>
        <begin position="291"/>
        <end position="302"/>
    </location>
</feature>
<dbReference type="EMBL" id="JAIFTH010000110">
    <property type="protein sequence ID" value="KAG9510617.1"/>
    <property type="molecule type" value="Genomic_DNA"/>
</dbReference>
<keyword evidence="3" id="KW-1185">Reference proteome</keyword>
<organism evidence="2 3">
    <name type="scientific">Fragariocoptes setiger</name>
    <dbReference type="NCBI Taxonomy" id="1670756"/>
    <lineage>
        <taxon>Eukaryota</taxon>
        <taxon>Metazoa</taxon>
        <taxon>Ecdysozoa</taxon>
        <taxon>Arthropoda</taxon>
        <taxon>Chelicerata</taxon>
        <taxon>Arachnida</taxon>
        <taxon>Acari</taxon>
        <taxon>Acariformes</taxon>
        <taxon>Trombidiformes</taxon>
        <taxon>Prostigmata</taxon>
        <taxon>Eupodina</taxon>
        <taxon>Eriophyoidea</taxon>
        <taxon>Phytoptidae</taxon>
        <taxon>Fragariocoptes</taxon>
    </lineage>
</organism>
<feature type="region of interest" description="Disordered" evidence="1">
    <location>
        <begin position="228"/>
        <end position="306"/>
    </location>
</feature>
<evidence type="ECO:0000256" key="1">
    <source>
        <dbReference type="SAM" id="MobiDB-lite"/>
    </source>
</evidence>
<protein>
    <submittedName>
        <fullName evidence="2">Uncharacterized protein</fullName>
    </submittedName>
</protein>
<name>A0ABQ7SB52_9ACAR</name>
<reference evidence="2 3" key="1">
    <citation type="submission" date="2020-10" db="EMBL/GenBank/DDBJ databases">
        <authorList>
            <person name="Klimov P.B."/>
            <person name="Dyachkov S.M."/>
            <person name="Chetverikov P.E."/>
        </authorList>
    </citation>
    <scope>NUCLEOTIDE SEQUENCE [LARGE SCALE GENOMIC DNA]</scope>
    <source>
        <strain evidence="2">BMOC 18-1129-001#AD2665</strain>
        <tissue evidence="2">Entire mites</tissue>
    </source>
</reference>
<feature type="compositionally biased region" description="Polar residues" evidence="1">
    <location>
        <begin position="228"/>
        <end position="241"/>
    </location>
</feature>
<proteinExistence type="predicted"/>
<feature type="compositionally biased region" description="Polar residues" evidence="1">
    <location>
        <begin position="110"/>
        <end position="138"/>
    </location>
</feature>
<evidence type="ECO:0000313" key="2">
    <source>
        <dbReference type="EMBL" id="KAG9510617.1"/>
    </source>
</evidence>
<gene>
    <name evidence="2" type="ORF">GZH46_00829</name>
</gene>
<sequence>MYQVRAEVAISNGSVSLQDINSATIMTTAAAQPIDNVLSSSLSTGSVANAHRKRASFFVDKLACLKKYEPMTRLTRLIVKHGYSTSANSEADHKIVDHCYSKITTTSENINRINGPRTQDQLPNKQQDRMNNNSSNKANIKVSSCSTSSSVSTTVSMDSLASNQSSVLTNYATNSTSSTHSITTAANYYLPPFKLKIKLNQRQADHTNGHLGSVRKLSATPQTTLAVDNSLRSLNHSSSANDIERIGEPPAMPNKDRISDKSCNTSNHESDDSMKQSTSSLSKVSDSSKKSSTKSKSGKKSKRQENLNQLNKLVEYLHRDIQPKLLSLEAEELELAQSYKRHSTKLCDYCLNHANLEDLLSNQPGFRSSSTMINSAATRSNMRSERSPTRDTVTAPVNRANSPPIETMDPSEQIIKCYNCNCPIVVGNHSYPATTDHSPSAPTVTVHESTVASSPELHRPSSKSPHNIASWIDNEITSLINEFESKKRLSS</sequence>
<dbReference type="Proteomes" id="UP000825002">
    <property type="component" value="Unassembled WGS sequence"/>
</dbReference>
<accession>A0ABQ7SB52</accession>
<feature type="region of interest" description="Disordered" evidence="1">
    <location>
        <begin position="110"/>
        <end position="142"/>
    </location>
</feature>
<comment type="caution">
    <text evidence="2">The sequence shown here is derived from an EMBL/GenBank/DDBJ whole genome shotgun (WGS) entry which is preliminary data.</text>
</comment>